<evidence type="ECO:0000256" key="4">
    <source>
        <dbReference type="ARBA" id="ARBA00022989"/>
    </source>
</evidence>
<dbReference type="Gene3D" id="2.60.40.10">
    <property type="entry name" value="Immunoglobulins"/>
    <property type="match status" value="1"/>
</dbReference>
<dbReference type="PANTHER" id="PTHR21419">
    <property type="match status" value="1"/>
</dbReference>
<evidence type="ECO:0000313" key="9">
    <source>
        <dbReference type="Proteomes" id="UP000309215"/>
    </source>
</evidence>
<dbReference type="Pfam" id="PF01839">
    <property type="entry name" value="FG-GAP"/>
    <property type="match status" value="1"/>
</dbReference>
<keyword evidence="3 7" id="KW-0732">Signal</keyword>
<evidence type="ECO:0000313" key="8">
    <source>
        <dbReference type="EMBL" id="TKD09653.1"/>
    </source>
</evidence>
<accession>A0A4U1JF88</accession>
<keyword evidence="5" id="KW-0472">Membrane</keyword>
<dbReference type="SUPFAM" id="SSF69318">
    <property type="entry name" value="Integrin alpha N-terminal domain"/>
    <property type="match status" value="2"/>
</dbReference>
<name>A0A4U1JF88_9BACT</name>
<organism evidence="8 9">
    <name type="scientific">Polyangium fumosum</name>
    <dbReference type="NCBI Taxonomy" id="889272"/>
    <lineage>
        <taxon>Bacteria</taxon>
        <taxon>Pseudomonadati</taxon>
        <taxon>Myxococcota</taxon>
        <taxon>Polyangia</taxon>
        <taxon>Polyangiales</taxon>
        <taxon>Polyangiaceae</taxon>
        <taxon>Polyangium</taxon>
    </lineage>
</organism>
<feature type="signal peptide" evidence="7">
    <location>
        <begin position="1"/>
        <end position="22"/>
    </location>
</feature>
<evidence type="ECO:0000256" key="7">
    <source>
        <dbReference type="SAM" id="SignalP"/>
    </source>
</evidence>
<feature type="chain" id="PRO_5020395380" evidence="7">
    <location>
        <begin position="23"/>
        <end position="763"/>
    </location>
</feature>
<evidence type="ECO:0000256" key="2">
    <source>
        <dbReference type="ARBA" id="ARBA00022692"/>
    </source>
</evidence>
<sequence>MNMRGTMRVAALGLLAGGMVFACGDGGSTTSTGTNTGGSGGTGGGPTGGGGTGGDAGSGGDVFTDAGCPPAQICGDACCPTGETCALGTTCARAQPPCTTNDDCLFDSYCNEGQCVPYGIPGAQENDPSCTSPVEIGAIVPSEQCRWTGPPDGDAHPNNFQVMATPVVVDFDFDSDPNTLSPSIVFTSFPTAGSYTNPGVLRVISGKDCSQQWSFDAAGDATMSPASVAVGDLDGDGRAEIVAARHGGGVLAFRFDPATNTFAQLWRSGTCPGGSGPPTTFDTTGGSDKWSGPSIHDLDDDGKPEILYGATVYRADGCMASNGLGFPAYSKGVVPVVADVDEDGKMELVLGNGIHQWDSAAGDWVAEAYFTPGNLAAGQVAVAELGSFPLDAFGGQDRAEIVVVSGGNIRVQTLAGTVVFGPVTIPGGGTGGPPTIADFDGDGRREFASAGGTQYVVFDFDCLAGGDPAKCGGQSPGTGILWSQPSKDASSNVTGSSVFDFDYDGKAEAVYADECFLRVYDGTTGAVIYSVARSSGTTYENPVIVDVDGDYHTEIVTAVNNYAGNLGCPATDPLFPNATFAQNHGILVLRDEQERWAASRPVWNQHAYAVTHVGDHGEIPKTSSVAVNWKAPELNNFRQNVQGDLEALGQPDLTAGGDVGAVKCVGTLATIEARVCNRGTLPMVSGTEVTFYDGSAMGPALCTAAIPVALGVKECTIVSCQADLGGKKLDIYVRVDPQTQTLECHEKNNDALYTGVECGAVPN</sequence>
<evidence type="ECO:0000256" key="5">
    <source>
        <dbReference type="ARBA" id="ARBA00023136"/>
    </source>
</evidence>
<keyword evidence="4" id="KW-1133">Transmembrane helix</keyword>
<evidence type="ECO:0000256" key="1">
    <source>
        <dbReference type="ARBA" id="ARBA00004167"/>
    </source>
</evidence>
<protein>
    <submittedName>
        <fullName evidence="8">VCBS repeat-containing protein</fullName>
    </submittedName>
</protein>
<proteinExistence type="predicted"/>
<feature type="region of interest" description="Disordered" evidence="6">
    <location>
        <begin position="32"/>
        <end position="58"/>
    </location>
</feature>
<keyword evidence="2" id="KW-0812">Transmembrane</keyword>
<dbReference type="InterPro" id="IPR013783">
    <property type="entry name" value="Ig-like_fold"/>
</dbReference>
<dbReference type="EMBL" id="SSMQ01000009">
    <property type="protein sequence ID" value="TKD09653.1"/>
    <property type="molecule type" value="Genomic_DNA"/>
</dbReference>
<dbReference type="InterPro" id="IPR013517">
    <property type="entry name" value="FG-GAP"/>
</dbReference>
<dbReference type="PANTHER" id="PTHR21419:SF30">
    <property type="entry name" value="IG-LIKE DOMAIN-CONTAINING PROTEIN"/>
    <property type="match status" value="1"/>
</dbReference>
<comment type="subcellular location">
    <subcellularLocation>
        <location evidence="1">Membrane</location>
        <topology evidence="1">Single-pass membrane protein</topology>
    </subcellularLocation>
</comment>
<reference evidence="8 9" key="1">
    <citation type="submission" date="2019-04" db="EMBL/GenBank/DDBJ databases">
        <authorList>
            <person name="Li Y."/>
            <person name="Wang J."/>
        </authorList>
    </citation>
    <scope>NUCLEOTIDE SEQUENCE [LARGE SCALE GENOMIC DNA]</scope>
    <source>
        <strain evidence="8 9">DSM 14668</strain>
    </source>
</reference>
<dbReference type="InterPro" id="IPR045232">
    <property type="entry name" value="FAM234"/>
</dbReference>
<feature type="compositionally biased region" description="Gly residues" evidence="6">
    <location>
        <begin position="35"/>
        <end position="58"/>
    </location>
</feature>
<dbReference type="OrthoDB" id="5380843at2"/>
<evidence type="ECO:0000256" key="6">
    <source>
        <dbReference type="SAM" id="MobiDB-lite"/>
    </source>
</evidence>
<dbReference type="Gene3D" id="2.130.10.130">
    <property type="entry name" value="Integrin alpha, N-terminal"/>
    <property type="match status" value="1"/>
</dbReference>
<dbReference type="PROSITE" id="PS51257">
    <property type="entry name" value="PROKAR_LIPOPROTEIN"/>
    <property type="match status" value="1"/>
</dbReference>
<dbReference type="Proteomes" id="UP000309215">
    <property type="component" value="Unassembled WGS sequence"/>
</dbReference>
<comment type="caution">
    <text evidence="8">The sequence shown here is derived from an EMBL/GenBank/DDBJ whole genome shotgun (WGS) entry which is preliminary data.</text>
</comment>
<dbReference type="InterPro" id="IPR028994">
    <property type="entry name" value="Integrin_alpha_N"/>
</dbReference>
<gene>
    <name evidence="8" type="ORF">E8A74_10750</name>
</gene>
<keyword evidence="9" id="KW-1185">Reference proteome</keyword>
<dbReference type="RefSeq" id="WP_136928876.1">
    <property type="nucleotide sequence ID" value="NZ_SSMQ01000009.1"/>
</dbReference>
<evidence type="ECO:0000256" key="3">
    <source>
        <dbReference type="ARBA" id="ARBA00022729"/>
    </source>
</evidence>
<dbReference type="GO" id="GO:0016020">
    <property type="term" value="C:membrane"/>
    <property type="evidence" value="ECO:0007669"/>
    <property type="project" value="UniProtKB-SubCell"/>
</dbReference>
<dbReference type="AlphaFoldDB" id="A0A4U1JF88"/>